<reference evidence="2 3" key="1">
    <citation type="journal article" date="2019" name="Emerg. Microbes Infect.">
        <title>Comprehensive subspecies identification of 175 nontuberculous mycobacteria species based on 7547 genomic profiles.</title>
        <authorList>
            <person name="Matsumoto Y."/>
            <person name="Kinjo T."/>
            <person name="Motooka D."/>
            <person name="Nabeya D."/>
            <person name="Jung N."/>
            <person name="Uechi K."/>
            <person name="Horii T."/>
            <person name="Iida T."/>
            <person name="Fujita J."/>
            <person name="Nakamura S."/>
        </authorList>
    </citation>
    <scope>NUCLEOTIDE SEQUENCE [LARGE SCALE GENOMIC DNA]</scope>
    <source>
        <strain evidence="2 3">JCM 12603</strain>
    </source>
</reference>
<evidence type="ECO:0000256" key="1">
    <source>
        <dbReference type="SAM" id="MobiDB-lite"/>
    </source>
</evidence>
<evidence type="ECO:0000313" key="3">
    <source>
        <dbReference type="Proteomes" id="UP000466785"/>
    </source>
</evidence>
<dbReference type="EMBL" id="AP022570">
    <property type="protein sequence ID" value="BBX49670.1"/>
    <property type="molecule type" value="Genomic_DNA"/>
</dbReference>
<evidence type="ECO:0000313" key="2">
    <source>
        <dbReference type="EMBL" id="BBX49670.1"/>
    </source>
</evidence>
<organism evidence="2 3">
    <name type="scientific">Mycolicibacterium poriferae</name>
    <dbReference type="NCBI Taxonomy" id="39694"/>
    <lineage>
        <taxon>Bacteria</taxon>
        <taxon>Bacillati</taxon>
        <taxon>Actinomycetota</taxon>
        <taxon>Actinomycetes</taxon>
        <taxon>Mycobacteriales</taxon>
        <taxon>Mycobacteriaceae</taxon>
        <taxon>Mycolicibacterium</taxon>
    </lineage>
</organism>
<gene>
    <name evidence="2" type="ORF">MPOR_06960</name>
</gene>
<feature type="region of interest" description="Disordered" evidence="1">
    <location>
        <begin position="113"/>
        <end position="159"/>
    </location>
</feature>
<keyword evidence="3" id="KW-1185">Reference proteome</keyword>
<feature type="compositionally biased region" description="Basic and acidic residues" evidence="1">
    <location>
        <begin position="113"/>
        <end position="151"/>
    </location>
</feature>
<proteinExistence type="predicted"/>
<dbReference type="Proteomes" id="UP000466785">
    <property type="component" value="Chromosome"/>
</dbReference>
<dbReference type="KEGG" id="mpof:MPOR_06960"/>
<protein>
    <submittedName>
        <fullName evidence="2">Uncharacterized protein</fullName>
    </submittedName>
</protein>
<feature type="compositionally biased region" description="Basic and acidic residues" evidence="1">
    <location>
        <begin position="76"/>
        <end position="95"/>
    </location>
</feature>
<dbReference type="AlphaFoldDB" id="A0A6N4V6D4"/>
<accession>A0A6N4V6D4</accession>
<name>A0A6N4V6D4_9MYCO</name>
<sequence>MADYVFIETVTDDASPVTRYEVRCRKCGECYGEDSQPLAYPPVSVAVEPPIVWPRDQEPVPPRDWRQELREHVDRAGRVTTRVGKEAADTAERWGGHAAGRVRTWADTVKHTLETSKHTLEEKVAARRRGEQEPDAAEGDRPITEGERGDYGRAPGNPR</sequence>
<feature type="region of interest" description="Disordered" evidence="1">
    <location>
        <begin position="76"/>
        <end position="96"/>
    </location>
</feature>